<feature type="transmembrane region" description="Helical" evidence="8">
    <location>
        <begin position="93"/>
        <end position="117"/>
    </location>
</feature>
<dbReference type="AlphaFoldDB" id="E6PZX0"/>
<dbReference type="Pfam" id="PF03023">
    <property type="entry name" value="MurJ"/>
    <property type="match status" value="1"/>
</dbReference>
<evidence type="ECO:0000256" key="8">
    <source>
        <dbReference type="SAM" id="Phobius"/>
    </source>
</evidence>
<dbReference type="GO" id="GO:0005886">
    <property type="term" value="C:plasma membrane"/>
    <property type="evidence" value="ECO:0007669"/>
    <property type="project" value="UniProtKB-SubCell"/>
</dbReference>
<dbReference type="PANTHER" id="PTHR47019:SF1">
    <property type="entry name" value="LIPID II FLIPPASE MURJ"/>
    <property type="match status" value="1"/>
</dbReference>
<name>E6PZX0_9ZZZZ</name>
<gene>
    <name evidence="9" type="ORF">CARN3_1485</name>
</gene>
<dbReference type="PRINTS" id="PR01806">
    <property type="entry name" value="VIRFACTRMVIN"/>
</dbReference>
<comment type="caution">
    <text evidence="9">The sequence shown here is derived from an EMBL/GenBank/DDBJ whole genome shotgun (WGS) entry which is preliminary data.</text>
</comment>
<evidence type="ECO:0000256" key="6">
    <source>
        <dbReference type="ARBA" id="ARBA00022989"/>
    </source>
</evidence>
<evidence type="ECO:0000256" key="1">
    <source>
        <dbReference type="ARBA" id="ARBA00004651"/>
    </source>
</evidence>
<feature type="transmembrane region" description="Helical" evidence="8">
    <location>
        <begin position="7"/>
        <end position="25"/>
    </location>
</feature>
<feature type="transmembrane region" description="Helical" evidence="8">
    <location>
        <begin position="184"/>
        <end position="206"/>
    </location>
</feature>
<feature type="transmembrane region" description="Helical" evidence="8">
    <location>
        <begin position="158"/>
        <end position="178"/>
    </location>
</feature>
<feature type="transmembrane region" description="Helical" evidence="8">
    <location>
        <begin position="410"/>
        <end position="431"/>
    </location>
</feature>
<evidence type="ECO:0008006" key="10">
    <source>
        <dbReference type="Google" id="ProtNLM"/>
    </source>
</evidence>
<evidence type="ECO:0000256" key="5">
    <source>
        <dbReference type="ARBA" id="ARBA00022984"/>
    </source>
</evidence>
<proteinExistence type="predicted"/>
<feature type="transmembrane region" description="Helical" evidence="8">
    <location>
        <begin position="316"/>
        <end position="340"/>
    </location>
</feature>
<dbReference type="EMBL" id="CABN01000141">
    <property type="protein sequence ID" value="CBI00479.1"/>
    <property type="molecule type" value="Genomic_DNA"/>
</dbReference>
<protein>
    <recommendedName>
        <fullName evidence="10">Peptidoglycan biosynthesis protein MurJ</fullName>
    </recommendedName>
</protein>
<dbReference type="GO" id="GO:0009252">
    <property type="term" value="P:peptidoglycan biosynthetic process"/>
    <property type="evidence" value="ECO:0007669"/>
    <property type="project" value="UniProtKB-KW"/>
</dbReference>
<keyword evidence="3 8" id="KW-0812">Transmembrane</keyword>
<evidence type="ECO:0000256" key="3">
    <source>
        <dbReference type="ARBA" id="ARBA00022692"/>
    </source>
</evidence>
<evidence type="ECO:0000256" key="7">
    <source>
        <dbReference type="ARBA" id="ARBA00023136"/>
    </source>
</evidence>
<comment type="subcellular location">
    <subcellularLocation>
        <location evidence="1">Cell membrane</location>
        <topology evidence="1">Multi-pass membrane protein</topology>
    </subcellularLocation>
</comment>
<feature type="transmembrane region" description="Helical" evidence="8">
    <location>
        <begin position="227"/>
        <end position="250"/>
    </location>
</feature>
<dbReference type="GO" id="GO:0034204">
    <property type="term" value="P:lipid translocation"/>
    <property type="evidence" value="ECO:0007669"/>
    <property type="project" value="TreeGrafter"/>
</dbReference>
<feature type="transmembrane region" description="Helical" evidence="8">
    <location>
        <begin position="129"/>
        <end position="151"/>
    </location>
</feature>
<dbReference type="InterPro" id="IPR004268">
    <property type="entry name" value="MurJ"/>
</dbReference>
<keyword evidence="5" id="KW-0573">Peptidoglycan synthesis</keyword>
<dbReference type="GO" id="GO:0008360">
    <property type="term" value="P:regulation of cell shape"/>
    <property type="evidence" value="ECO:0007669"/>
    <property type="project" value="UniProtKB-KW"/>
</dbReference>
<keyword evidence="7 8" id="KW-0472">Membrane</keyword>
<dbReference type="InterPro" id="IPR051050">
    <property type="entry name" value="Lipid_II_flippase_MurJ/MviN"/>
</dbReference>
<evidence type="ECO:0000313" key="9">
    <source>
        <dbReference type="EMBL" id="CBI00479.1"/>
    </source>
</evidence>
<sequence>MSANRRIFYALSWVTTAGVAVKLVATGKELVIADIFGRGNVIDAFVMAFLIPGLLVNLFAESINQALIPTLVRVREEEGQQSAQELLSSAMTWSTGLLVCGAVGMGLAARVVFPLALRFPPDKLALTEHLFYGLLPVVLLAGLASNCTAVLNTQERFALPALLPMVTPLSIIAAAWALSGRLGIWSLVVGNVAGALMHALAVGALMQRHGYWFSLRLSGLRLGARTVALSQVSAQYGPILLSGLLASGGLLVDQGMAATLRAGSVAALAYASRFTGVAMMLLGGALATAITPYFARMVAVQDWKGCRHTLNTYARLSALVATPLAVGMIFGSHWIIHLAFQHGAFHAEDTAAVAPVQAMYAIQLPFFVVSRVYYRYLLAIRRSGLILACGGLNLVLDVVLNIVLMRWMGVAGIALATSLWAVSTLVFLAYWSYKLLPKVNGIEV</sequence>
<feature type="transmembrane region" description="Helical" evidence="8">
    <location>
        <begin position="270"/>
        <end position="295"/>
    </location>
</feature>
<dbReference type="PANTHER" id="PTHR47019">
    <property type="entry name" value="LIPID II FLIPPASE MURJ"/>
    <property type="match status" value="1"/>
</dbReference>
<feature type="transmembrane region" description="Helical" evidence="8">
    <location>
        <begin position="385"/>
        <end position="404"/>
    </location>
</feature>
<keyword evidence="2" id="KW-1003">Cell membrane</keyword>
<evidence type="ECO:0000256" key="2">
    <source>
        <dbReference type="ARBA" id="ARBA00022475"/>
    </source>
</evidence>
<keyword evidence="4" id="KW-0133">Cell shape</keyword>
<dbReference type="GO" id="GO:0015648">
    <property type="term" value="F:lipid-linked peptidoglycan transporter activity"/>
    <property type="evidence" value="ECO:0007669"/>
    <property type="project" value="TreeGrafter"/>
</dbReference>
<evidence type="ECO:0000256" key="4">
    <source>
        <dbReference type="ARBA" id="ARBA00022960"/>
    </source>
</evidence>
<keyword evidence="6 8" id="KW-1133">Transmembrane helix</keyword>
<feature type="transmembrane region" description="Helical" evidence="8">
    <location>
        <begin position="352"/>
        <end position="373"/>
    </location>
</feature>
<reference evidence="9" key="1">
    <citation type="submission" date="2009-10" db="EMBL/GenBank/DDBJ databases">
        <title>Diversity of trophic interactions inside an arsenic-rich microbial ecosystem.</title>
        <authorList>
            <person name="Bertin P.N."/>
            <person name="Heinrich-Salmeron A."/>
            <person name="Pelletier E."/>
            <person name="Goulhen-Chollet F."/>
            <person name="Arsene-Ploetze F."/>
            <person name="Gallien S."/>
            <person name="Calteau A."/>
            <person name="Vallenet D."/>
            <person name="Casiot C."/>
            <person name="Chane-Woon-Ming B."/>
            <person name="Giloteaux L."/>
            <person name="Barakat M."/>
            <person name="Bonnefoy V."/>
            <person name="Bruneel O."/>
            <person name="Chandler M."/>
            <person name="Cleiss J."/>
            <person name="Duran R."/>
            <person name="Elbaz-Poulichet F."/>
            <person name="Fonknechten N."/>
            <person name="Lauga B."/>
            <person name="Mornico D."/>
            <person name="Ortet P."/>
            <person name="Schaeffer C."/>
            <person name="Siguier P."/>
            <person name="Alexander Thil Smith A."/>
            <person name="Van Dorsselaer A."/>
            <person name="Weissenbach J."/>
            <person name="Medigue C."/>
            <person name="Le Paslier D."/>
        </authorList>
    </citation>
    <scope>NUCLEOTIDE SEQUENCE</scope>
</reference>
<accession>E6PZX0</accession>
<organism evidence="9">
    <name type="scientific">mine drainage metagenome</name>
    <dbReference type="NCBI Taxonomy" id="410659"/>
    <lineage>
        <taxon>unclassified sequences</taxon>
        <taxon>metagenomes</taxon>
        <taxon>ecological metagenomes</taxon>
    </lineage>
</organism>
<feature type="transmembrane region" description="Helical" evidence="8">
    <location>
        <begin position="45"/>
        <end position="72"/>
    </location>
</feature>